<dbReference type="OrthoDB" id="10065851at2759"/>
<dbReference type="Proteomes" id="UP000663872">
    <property type="component" value="Unassembled WGS sequence"/>
</dbReference>
<dbReference type="Proteomes" id="UP000663873">
    <property type="component" value="Unassembled WGS sequence"/>
</dbReference>
<name>A0A817LJ84_9BILA</name>
<evidence type="ECO:0000313" key="1">
    <source>
        <dbReference type="EMBL" id="CAF3017593.1"/>
    </source>
</evidence>
<evidence type="ECO:0000313" key="4">
    <source>
        <dbReference type="EMBL" id="CAF4744658.1"/>
    </source>
</evidence>
<sequence length="638" mass="74059">MLLDTEGLLGKERGNKEYDRRLILFCLAVSHLVIVNVTGDAHDPLVDMLILCADSRQKLGVTTVHRPPVHIVLNQRTNLDVNTNNAFIDTIMLELKKKKLDQQIEFNHTTVHALPLAFSQEYFSVGETEPTLLHTNPLFIEKVQCLCRQLVSTAATSLQQAGAQLSDPVLWLKFAATVLDVLRKFPDMTYFKDIYESKQFDSMHEWIREELNATFTKELRIQLNNQPAETTMEETKTIFSRKFAASEKTLSEKLQKELLNKGVANAVRERSETFLKGQISSIFHAWTESALMNNERQRLNKLVKEDTDEFHKRIQATIEAIRKKEWDKLKTLVPKIDDQFLNAIKQNIINTSRLSADHAGSIFDKIWDEAYPLTAAGFDHKKQANLSLGFVYKNYHMYEKSHLPDMWDLIPLLCCIPQSVEAQNDNDMQIFEKIQNECILRMSDHSPIEEIPFKYDNTAVYTRRTIEELKYVDADTLLMACNTYHQNRMTEIWSREFHLHLRQFILNKISAKSSHCAQSGIGKELLPVRKSLDELLKTIKKKVILEEAGARPQKVDTELVKHIVGIIFNHCKEINNELDVFKLTVSRQYLAMMHKYTVLILTKFYYDEQRRSYDDTLSKVREKKPGWRAYFIAMIIQD</sequence>
<dbReference type="EMBL" id="CAJOBP010003418">
    <property type="protein sequence ID" value="CAF4404407.1"/>
    <property type="molecule type" value="Genomic_DNA"/>
</dbReference>
<dbReference type="Proteomes" id="UP000663848">
    <property type="component" value="Unassembled WGS sequence"/>
</dbReference>
<dbReference type="EMBL" id="CAJNYT010004805">
    <property type="protein sequence ID" value="CAF3692161.1"/>
    <property type="molecule type" value="Genomic_DNA"/>
</dbReference>
<evidence type="ECO:0000313" key="5">
    <source>
        <dbReference type="Proteomes" id="UP000663825"/>
    </source>
</evidence>
<dbReference type="AlphaFoldDB" id="A0A817LJ84"/>
<dbReference type="Proteomes" id="UP000663825">
    <property type="component" value="Unassembled WGS sequence"/>
</dbReference>
<accession>A0A817LJ84</accession>
<dbReference type="EMBL" id="CAJNXB010000068">
    <property type="protein sequence ID" value="CAF3017593.1"/>
    <property type="molecule type" value="Genomic_DNA"/>
</dbReference>
<reference evidence="1" key="1">
    <citation type="submission" date="2021-02" db="EMBL/GenBank/DDBJ databases">
        <authorList>
            <person name="Nowell W R."/>
        </authorList>
    </citation>
    <scope>NUCLEOTIDE SEQUENCE</scope>
</reference>
<comment type="caution">
    <text evidence="1">The sequence shown here is derived from an EMBL/GenBank/DDBJ whole genome shotgun (WGS) entry which is preliminary data.</text>
</comment>
<evidence type="ECO:0000313" key="3">
    <source>
        <dbReference type="EMBL" id="CAF4404407.1"/>
    </source>
</evidence>
<organism evidence="1 5">
    <name type="scientific">Rotaria socialis</name>
    <dbReference type="NCBI Taxonomy" id="392032"/>
    <lineage>
        <taxon>Eukaryota</taxon>
        <taxon>Metazoa</taxon>
        <taxon>Spiralia</taxon>
        <taxon>Gnathifera</taxon>
        <taxon>Rotifera</taxon>
        <taxon>Eurotatoria</taxon>
        <taxon>Bdelloidea</taxon>
        <taxon>Philodinida</taxon>
        <taxon>Philodinidae</taxon>
        <taxon>Rotaria</taxon>
    </lineage>
</organism>
<dbReference type="EMBL" id="CAJOBR010003606">
    <property type="protein sequence ID" value="CAF4744658.1"/>
    <property type="molecule type" value="Genomic_DNA"/>
</dbReference>
<keyword evidence="6" id="KW-1185">Reference proteome</keyword>
<proteinExistence type="predicted"/>
<dbReference type="Gene3D" id="3.40.50.300">
    <property type="entry name" value="P-loop containing nucleotide triphosphate hydrolases"/>
    <property type="match status" value="1"/>
</dbReference>
<evidence type="ECO:0000313" key="2">
    <source>
        <dbReference type="EMBL" id="CAF3692161.1"/>
    </source>
</evidence>
<protein>
    <submittedName>
        <fullName evidence="1">Uncharacterized protein</fullName>
    </submittedName>
</protein>
<dbReference type="InterPro" id="IPR027417">
    <property type="entry name" value="P-loop_NTPase"/>
</dbReference>
<evidence type="ECO:0000313" key="6">
    <source>
        <dbReference type="Proteomes" id="UP000663873"/>
    </source>
</evidence>
<gene>
    <name evidence="2" type="ORF">GRG538_LOCUS27762</name>
    <name evidence="4" type="ORF">QYT958_LOCUS20570</name>
    <name evidence="1" type="ORF">TIS948_LOCUS2274</name>
    <name evidence="3" type="ORF">UJA718_LOCUS19345</name>
</gene>